<feature type="transmembrane region" description="Helical" evidence="10">
    <location>
        <begin position="5"/>
        <end position="26"/>
    </location>
</feature>
<proteinExistence type="inferred from homology"/>
<reference evidence="12 13" key="1">
    <citation type="journal article" date="2018" name="Mol. Plant">
        <title>The genome of Artemisia annua provides insight into the evolution of Asteraceae family and artemisinin biosynthesis.</title>
        <authorList>
            <person name="Shen Q."/>
            <person name="Zhang L."/>
            <person name="Liao Z."/>
            <person name="Wang S."/>
            <person name="Yan T."/>
            <person name="Shi P."/>
            <person name="Liu M."/>
            <person name="Fu X."/>
            <person name="Pan Q."/>
            <person name="Wang Y."/>
            <person name="Lv Z."/>
            <person name="Lu X."/>
            <person name="Zhang F."/>
            <person name="Jiang W."/>
            <person name="Ma Y."/>
            <person name="Chen M."/>
            <person name="Hao X."/>
            <person name="Li L."/>
            <person name="Tang Y."/>
            <person name="Lv G."/>
            <person name="Zhou Y."/>
            <person name="Sun X."/>
            <person name="Brodelius P.E."/>
            <person name="Rose J.K.C."/>
            <person name="Tang K."/>
        </authorList>
    </citation>
    <scope>NUCLEOTIDE SEQUENCE [LARGE SCALE GENOMIC DNA]</scope>
    <source>
        <strain evidence="13">cv. Huhao1</strain>
        <tissue evidence="12">Leaf</tissue>
    </source>
</reference>
<name>A0A2U1LMP4_ARTAN</name>
<keyword evidence="8" id="KW-0333">Golgi apparatus</keyword>
<dbReference type="GO" id="GO:0004523">
    <property type="term" value="F:RNA-DNA hybrid ribonuclease activity"/>
    <property type="evidence" value="ECO:0007669"/>
    <property type="project" value="InterPro"/>
</dbReference>
<evidence type="ECO:0000256" key="9">
    <source>
        <dbReference type="ARBA" id="ARBA00023136"/>
    </source>
</evidence>
<dbReference type="GO" id="GO:0072657">
    <property type="term" value="P:protein localization to membrane"/>
    <property type="evidence" value="ECO:0007669"/>
    <property type="project" value="TreeGrafter"/>
</dbReference>
<keyword evidence="6" id="KW-0967">Endosome</keyword>
<dbReference type="CDD" id="cd06222">
    <property type="entry name" value="RNase_H_like"/>
    <property type="match status" value="1"/>
</dbReference>
<evidence type="ECO:0000256" key="6">
    <source>
        <dbReference type="ARBA" id="ARBA00022753"/>
    </source>
</evidence>
<keyword evidence="9 10" id="KW-0472">Membrane</keyword>
<dbReference type="Gene3D" id="3.30.420.10">
    <property type="entry name" value="Ribonuclease H-like superfamily/Ribonuclease H"/>
    <property type="match status" value="1"/>
</dbReference>
<dbReference type="AlphaFoldDB" id="A0A2U1LMP4"/>
<dbReference type="GO" id="GO:0003676">
    <property type="term" value="F:nucleic acid binding"/>
    <property type="evidence" value="ECO:0007669"/>
    <property type="project" value="InterPro"/>
</dbReference>
<evidence type="ECO:0000256" key="7">
    <source>
        <dbReference type="ARBA" id="ARBA00022989"/>
    </source>
</evidence>
<organism evidence="12 13">
    <name type="scientific">Artemisia annua</name>
    <name type="common">Sweet wormwood</name>
    <dbReference type="NCBI Taxonomy" id="35608"/>
    <lineage>
        <taxon>Eukaryota</taxon>
        <taxon>Viridiplantae</taxon>
        <taxon>Streptophyta</taxon>
        <taxon>Embryophyta</taxon>
        <taxon>Tracheophyta</taxon>
        <taxon>Spermatophyta</taxon>
        <taxon>Magnoliopsida</taxon>
        <taxon>eudicotyledons</taxon>
        <taxon>Gunneridae</taxon>
        <taxon>Pentapetalae</taxon>
        <taxon>asterids</taxon>
        <taxon>campanulids</taxon>
        <taxon>Asterales</taxon>
        <taxon>Asteraceae</taxon>
        <taxon>Asteroideae</taxon>
        <taxon>Anthemideae</taxon>
        <taxon>Artemisiinae</taxon>
        <taxon>Artemisia</taxon>
    </lineage>
</organism>
<feature type="transmembrane region" description="Helical" evidence="10">
    <location>
        <begin position="155"/>
        <end position="174"/>
    </location>
</feature>
<comment type="similarity">
    <text evidence="3 10">Belongs to the nonaspanin (TM9SF) (TC 9.A.2) family.</text>
</comment>
<dbReference type="EMBL" id="PKPP01008604">
    <property type="protein sequence ID" value="PWA50267.1"/>
    <property type="molecule type" value="Genomic_DNA"/>
</dbReference>
<dbReference type="SUPFAM" id="SSF53098">
    <property type="entry name" value="Ribonuclease H-like"/>
    <property type="match status" value="1"/>
</dbReference>
<dbReference type="InterPro" id="IPR004240">
    <property type="entry name" value="EMP70"/>
</dbReference>
<evidence type="ECO:0000313" key="13">
    <source>
        <dbReference type="Proteomes" id="UP000245207"/>
    </source>
</evidence>
<keyword evidence="5" id="KW-0732">Signal</keyword>
<dbReference type="OrthoDB" id="1717299at2759"/>
<dbReference type="GO" id="GO:0000139">
    <property type="term" value="C:Golgi membrane"/>
    <property type="evidence" value="ECO:0007669"/>
    <property type="project" value="UniProtKB-SubCell"/>
</dbReference>
<dbReference type="InterPro" id="IPR044730">
    <property type="entry name" value="RNase_H-like_dom_plant"/>
</dbReference>
<dbReference type="InterPro" id="IPR002156">
    <property type="entry name" value="RNaseH_domain"/>
</dbReference>
<evidence type="ECO:0000256" key="3">
    <source>
        <dbReference type="ARBA" id="ARBA00005227"/>
    </source>
</evidence>
<feature type="transmembrane region" description="Helical" evidence="10">
    <location>
        <begin position="88"/>
        <end position="113"/>
    </location>
</feature>
<comment type="subcellular location">
    <subcellularLocation>
        <location evidence="1">Endosome membrane</location>
        <topology evidence="1">Multi-pass membrane protein</topology>
    </subcellularLocation>
    <subcellularLocation>
        <location evidence="2">Golgi apparatus membrane</location>
        <topology evidence="2">Multi-pass membrane protein</topology>
    </subcellularLocation>
</comment>
<evidence type="ECO:0000256" key="2">
    <source>
        <dbReference type="ARBA" id="ARBA00004653"/>
    </source>
</evidence>
<evidence type="ECO:0000256" key="10">
    <source>
        <dbReference type="RuleBase" id="RU363079"/>
    </source>
</evidence>
<protein>
    <recommendedName>
        <fullName evidence="10">Transmembrane 9 superfamily member</fullName>
    </recommendedName>
</protein>
<dbReference type="Pfam" id="PF13456">
    <property type="entry name" value="RVT_3"/>
    <property type="match status" value="1"/>
</dbReference>
<evidence type="ECO:0000256" key="5">
    <source>
        <dbReference type="ARBA" id="ARBA00022729"/>
    </source>
</evidence>
<dbReference type="InterPro" id="IPR036397">
    <property type="entry name" value="RNaseH_sf"/>
</dbReference>
<keyword evidence="7 10" id="KW-1133">Transmembrane helix</keyword>
<keyword evidence="4 10" id="KW-0812">Transmembrane</keyword>
<keyword evidence="13" id="KW-1185">Reference proteome</keyword>
<dbReference type="GO" id="GO:0010008">
    <property type="term" value="C:endosome membrane"/>
    <property type="evidence" value="ECO:0007669"/>
    <property type="project" value="UniProtKB-SubCell"/>
</dbReference>
<dbReference type="PANTHER" id="PTHR10766:SF55">
    <property type="entry name" value="TRANSMEMBRANE 9 SUPERFAMILY MEMBER 4"/>
    <property type="match status" value="1"/>
</dbReference>
<evidence type="ECO:0000256" key="1">
    <source>
        <dbReference type="ARBA" id="ARBA00004337"/>
    </source>
</evidence>
<evidence type="ECO:0000256" key="8">
    <source>
        <dbReference type="ARBA" id="ARBA00023034"/>
    </source>
</evidence>
<feature type="domain" description="RNase H type-1" evidence="11">
    <location>
        <begin position="449"/>
        <end position="529"/>
    </location>
</feature>
<accession>A0A2U1LMP4</accession>
<evidence type="ECO:0000313" key="12">
    <source>
        <dbReference type="EMBL" id="PWA50267.1"/>
    </source>
</evidence>
<evidence type="ECO:0000259" key="11">
    <source>
        <dbReference type="Pfam" id="PF13456"/>
    </source>
</evidence>
<feature type="transmembrane region" description="Helical" evidence="10">
    <location>
        <begin position="119"/>
        <end position="143"/>
    </location>
</feature>
<comment type="caution">
    <text evidence="10">Lacks conserved residue(s) required for the propagation of feature annotation.</text>
</comment>
<evidence type="ECO:0000256" key="4">
    <source>
        <dbReference type="ARBA" id="ARBA00022692"/>
    </source>
</evidence>
<sequence length="538" mass="61394">MTTVFLLNCFSRIAFLILFVLNFLLWGSHSTGAIPFSLFVILILLWFCISVPLTLVGGYFGAKAPHIEYPIRTNQIPREIPAQKYPSWLLVLGAGTLPFGTLFIELFFIMSSIWMGYKWWWKSLFASGSVALYIVLYSVNYLVFDLKILSGPVSATIYLGYSLLMVLAIMLATGKEVLIKSVAQAIPMYVMNIFLLPETLTDDIHKALNLFWWGNGVKQNPIRWCSWEKMCVSKFCGGLGFRHLGHFNMSLLAKQVWRLITSPNTLAARFSWSQKLVRKGCKWTIGDFRNVNVWEDYWLENHRYLGPKPDNYEVIYVRDLLNVDGDDWNRELLISLFPNNVANKISCCFVNQSRPATLYCLNSPNGHFSTKMTYFLALDSADEMEKKDTEDRVRLWSALWKAHLGEDVMHVLYKCSAAKEEIVHYFGGYGRDKIRTFMAKPQLHQIKVNCDASWIKESGKVGLGFVARNYNEEVLLSGARGECFASSQLEAEAKAIMWAMSHARSRIYPNVVFESDSQFLVNALRSGSTPLQIANMFS</sequence>
<dbReference type="Pfam" id="PF02990">
    <property type="entry name" value="EMP70"/>
    <property type="match status" value="2"/>
</dbReference>
<dbReference type="InterPro" id="IPR012337">
    <property type="entry name" value="RNaseH-like_sf"/>
</dbReference>
<dbReference type="Proteomes" id="UP000245207">
    <property type="component" value="Unassembled WGS sequence"/>
</dbReference>
<comment type="caution">
    <text evidence="12">The sequence shown here is derived from an EMBL/GenBank/DDBJ whole genome shotgun (WGS) entry which is preliminary data.</text>
</comment>
<feature type="transmembrane region" description="Helical" evidence="10">
    <location>
        <begin position="38"/>
        <end position="62"/>
    </location>
</feature>
<gene>
    <name evidence="12" type="ORF">CTI12_AA475640</name>
</gene>
<dbReference type="PANTHER" id="PTHR10766">
    <property type="entry name" value="TRANSMEMBRANE 9 SUPERFAMILY PROTEIN"/>
    <property type="match status" value="1"/>
</dbReference>